<dbReference type="InterPro" id="IPR035965">
    <property type="entry name" value="PAS-like_dom_sf"/>
</dbReference>
<dbReference type="InterPro" id="IPR029787">
    <property type="entry name" value="Nucleotide_cyclase"/>
</dbReference>
<dbReference type="EMBL" id="JAUTIX010000003">
    <property type="protein sequence ID" value="MDP0398236.1"/>
    <property type="molecule type" value="Genomic_DNA"/>
</dbReference>
<dbReference type="PROSITE" id="PS50887">
    <property type="entry name" value="GGDEF"/>
    <property type="match status" value="1"/>
</dbReference>
<comment type="caution">
    <text evidence="2">The sequence shown here is derived from an EMBL/GenBank/DDBJ whole genome shotgun (WGS) entry which is preliminary data.</text>
</comment>
<dbReference type="AlphaFoldDB" id="A0AA90N9N5"/>
<dbReference type="Proteomes" id="UP001178281">
    <property type="component" value="Unassembled WGS sequence"/>
</dbReference>
<feature type="domain" description="GGDEF" evidence="1">
    <location>
        <begin position="311"/>
        <end position="443"/>
    </location>
</feature>
<dbReference type="InterPro" id="IPR052155">
    <property type="entry name" value="Biofilm_reg_signaling"/>
</dbReference>
<dbReference type="CDD" id="cd01949">
    <property type="entry name" value="GGDEF"/>
    <property type="match status" value="1"/>
</dbReference>
<organism evidence="2 3">
    <name type="scientific">Tsukamurella strandjordii</name>
    <dbReference type="NCBI Taxonomy" id="147577"/>
    <lineage>
        <taxon>Bacteria</taxon>
        <taxon>Bacillati</taxon>
        <taxon>Actinomycetota</taxon>
        <taxon>Actinomycetes</taxon>
        <taxon>Mycobacteriales</taxon>
        <taxon>Tsukamurellaceae</taxon>
        <taxon>Tsukamurella</taxon>
    </lineage>
</organism>
<dbReference type="NCBIfam" id="TIGR00254">
    <property type="entry name" value="GGDEF"/>
    <property type="match status" value="1"/>
</dbReference>
<protein>
    <submittedName>
        <fullName evidence="2">Sensor domain-containing diguanylate cyclase</fullName>
        <ecNumber evidence="2">2.7.7.65</ecNumber>
    </submittedName>
</protein>
<dbReference type="Pfam" id="PF08448">
    <property type="entry name" value="PAS_4"/>
    <property type="match status" value="1"/>
</dbReference>
<evidence type="ECO:0000313" key="2">
    <source>
        <dbReference type="EMBL" id="MDP0398236.1"/>
    </source>
</evidence>
<name>A0AA90N9N5_9ACTN</name>
<dbReference type="PANTHER" id="PTHR44757">
    <property type="entry name" value="DIGUANYLATE CYCLASE DGCP"/>
    <property type="match status" value="1"/>
</dbReference>
<dbReference type="PANTHER" id="PTHR44757:SF2">
    <property type="entry name" value="BIOFILM ARCHITECTURE MAINTENANCE PROTEIN MBAA"/>
    <property type="match status" value="1"/>
</dbReference>
<dbReference type="Gene3D" id="3.30.70.270">
    <property type="match status" value="1"/>
</dbReference>
<dbReference type="CDD" id="cd00130">
    <property type="entry name" value="PAS"/>
    <property type="match status" value="1"/>
</dbReference>
<dbReference type="Gene3D" id="3.30.450.20">
    <property type="entry name" value="PAS domain"/>
    <property type="match status" value="1"/>
</dbReference>
<dbReference type="RefSeq" id="WP_305111161.1">
    <property type="nucleotide sequence ID" value="NZ_BAAAII010000004.1"/>
</dbReference>
<keyword evidence="3" id="KW-1185">Reference proteome</keyword>
<dbReference type="SMART" id="SM00267">
    <property type="entry name" value="GGDEF"/>
    <property type="match status" value="1"/>
</dbReference>
<dbReference type="InterPro" id="IPR013656">
    <property type="entry name" value="PAS_4"/>
</dbReference>
<dbReference type="SUPFAM" id="SSF55073">
    <property type="entry name" value="Nucleotide cyclase"/>
    <property type="match status" value="1"/>
</dbReference>
<evidence type="ECO:0000259" key="1">
    <source>
        <dbReference type="PROSITE" id="PS50887"/>
    </source>
</evidence>
<dbReference type="Pfam" id="PF00990">
    <property type="entry name" value="GGDEF"/>
    <property type="match status" value="1"/>
</dbReference>
<gene>
    <name evidence="2" type="ORF">Q7X28_09895</name>
</gene>
<dbReference type="EC" id="2.7.7.65" evidence="2"/>
<accession>A0AA90N9N5</accession>
<proteinExistence type="predicted"/>
<keyword evidence="2" id="KW-0808">Transferase</keyword>
<dbReference type="NCBIfam" id="TIGR00229">
    <property type="entry name" value="sensory_box"/>
    <property type="match status" value="1"/>
</dbReference>
<dbReference type="SUPFAM" id="SSF55785">
    <property type="entry name" value="PYP-like sensor domain (PAS domain)"/>
    <property type="match status" value="1"/>
</dbReference>
<reference evidence="2" key="1">
    <citation type="submission" date="2023-08" db="EMBL/GenBank/DDBJ databases">
        <title>The draft genome of Tsukamurella strandjordii strain 050030.</title>
        <authorList>
            <person name="Zhao F."/>
            <person name="Feng Y."/>
            <person name="Zong Z."/>
        </authorList>
    </citation>
    <scope>NUCLEOTIDE SEQUENCE</scope>
    <source>
        <strain evidence="2">050030</strain>
    </source>
</reference>
<dbReference type="GO" id="GO:0052621">
    <property type="term" value="F:diguanylate cyclase activity"/>
    <property type="evidence" value="ECO:0007669"/>
    <property type="project" value="UniProtKB-EC"/>
</dbReference>
<evidence type="ECO:0000313" key="3">
    <source>
        <dbReference type="Proteomes" id="UP001178281"/>
    </source>
</evidence>
<keyword evidence="2" id="KW-0548">Nucleotidyltransferase</keyword>
<dbReference type="InterPro" id="IPR000014">
    <property type="entry name" value="PAS"/>
</dbReference>
<sequence length="443" mass="47607">MSESVPPLSGLVRRERIAEHLADEFISAVVDHVYLPIAASAYRAALTEGFERVLDAVEAEEFVPDAGRELGELLVSLQVTKPVGATACARIVAAIPDVLSPEPSDRSRRRAALLIAEFTGGYTAALTDKIFEGQALVYGAAELARRSAEEGARQAQARTRIMFEHARSPVFIADEDGRVLEASPMMATMMESNRALLGPEGDDVRRLLADDPREVAHTLEELAALDDESVTRFLEHRTLVSGGDISVGRWALSRVRSHDDRPALIVGVGHDVTELRVMHARLDHLAHHDPLTGIPNRRSLESAVAKATRTGPVGFCLIDLDGFKAINDRLGHATGDQLLIAATQRLQAALAGKGALYRVGGDEFAVLVLSPFEPHDAVGVVQRALARPLEVQVPGPRGDDITVPVRVGASIGITTSAPQRSTVESLIAAADPGLYRSKDARRS</sequence>
<dbReference type="InterPro" id="IPR000160">
    <property type="entry name" value="GGDEF_dom"/>
</dbReference>
<dbReference type="InterPro" id="IPR043128">
    <property type="entry name" value="Rev_trsase/Diguanyl_cyclase"/>
</dbReference>